<keyword evidence="5" id="KW-0472">Membrane</keyword>
<proteinExistence type="predicted"/>
<dbReference type="InterPro" id="IPR051836">
    <property type="entry name" value="Kremen_rcpt"/>
</dbReference>
<reference evidence="8" key="1">
    <citation type="submission" date="2020-11" db="EMBL/GenBank/DDBJ databases">
        <authorList>
            <consortium name="DOE Joint Genome Institute"/>
            <person name="Ahrendt S."/>
            <person name="Riley R."/>
            <person name="Andreopoulos W."/>
            <person name="Labutti K."/>
            <person name="Pangilinan J."/>
            <person name="Ruiz-Duenas F.J."/>
            <person name="Barrasa J.M."/>
            <person name="Sanchez-Garcia M."/>
            <person name="Camarero S."/>
            <person name="Miyauchi S."/>
            <person name="Serrano A."/>
            <person name="Linde D."/>
            <person name="Babiker R."/>
            <person name="Drula E."/>
            <person name="Ayuso-Fernandez I."/>
            <person name="Pacheco R."/>
            <person name="Padilla G."/>
            <person name="Ferreira P."/>
            <person name="Barriuso J."/>
            <person name="Kellner H."/>
            <person name="Castanera R."/>
            <person name="Alfaro M."/>
            <person name="Ramirez L."/>
            <person name="Pisabarro A.G."/>
            <person name="Kuo A."/>
            <person name="Tritt A."/>
            <person name="Lipzen A."/>
            <person name="He G."/>
            <person name="Yan M."/>
            <person name="Ng V."/>
            <person name="Cullen D."/>
            <person name="Martin F."/>
            <person name="Rosso M.-N."/>
            <person name="Henrissat B."/>
            <person name="Hibbett D."/>
            <person name="Martinez A.T."/>
            <person name="Grigoriev I.V."/>
        </authorList>
    </citation>
    <scope>NUCLEOTIDE SEQUENCE</scope>
    <source>
        <strain evidence="8">CBS 247.69</strain>
    </source>
</reference>
<comment type="subcellular location">
    <subcellularLocation>
        <location evidence="1">Membrane</location>
        <topology evidence="1">Single-pass membrane protein</topology>
    </subcellularLocation>
</comment>
<evidence type="ECO:0000313" key="9">
    <source>
        <dbReference type="Proteomes" id="UP000807353"/>
    </source>
</evidence>
<keyword evidence="3" id="KW-0732">Signal</keyword>
<evidence type="ECO:0000256" key="5">
    <source>
        <dbReference type="ARBA" id="ARBA00023136"/>
    </source>
</evidence>
<dbReference type="InterPro" id="IPR002889">
    <property type="entry name" value="WSC_carb-bd"/>
</dbReference>
<keyword evidence="9" id="KW-1185">Reference proteome</keyword>
<evidence type="ECO:0000256" key="1">
    <source>
        <dbReference type="ARBA" id="ARBA00004167"/>
    </source>
</evidence>
<evidence type="ECO:0000256" key="4">
    <source>
        <dbReference type="ARBA" id="ARBA00022989"/>
    </source>
</evidence>
<dbReference type="OrthoDB" id="5985073at2759"/>
<dbReference type="EMBL" id="MU150309">
    <property type="protein sequence ID" value="KAF9459878.1"/>
    <property type="molecule type" value="Genomic_DNA"/>
</dbReference>
<dbReference type="PANTHER" id="PTHR24269">
    <property type="entry name" value="KREMEN PROTEIN"/>
    <property type="match status" value="1"/>
</dbReference>
<evidence type="ECO:0000259" key="7">
    <source>
        <dbReference type="PROSITE" id="PS51212"/>
    </source>
</evidence>
<feature type="domain" description="WSC" evidence="7">
    <location>
        <begin position="76"/>
        <end position="167"/>
    </location>
</feature>
<keyword evidence="2" id="KW-0812">Transmembrane</keyword>
<dbReference type="Pfam" id="PF01822">
    <property type="entry name" value="WSC"/>
    <property type="match status" value="1"/>
</dbReference>
<dbReference type="SMART" id="SM00321">
    <property type="entry name" value="WSC"/>
    <property type="match status" value="1"/>
</dbReference>
<name>A0A9P6CGE5_9AGAR</name>
<evidence type="ECO:0000313" key="8">
    <source>
        <dbReference type="EMBL" id="KAF9459878.1"/>
    </source>
</evidence>
<gene>
    <name evidence="8" type="ORF">BDZ94DRAFT_1170794</name>
</gene>
<protein>
    <submittedName>
        <fullName evidence="8">WSC domain-containing protein</fullName>
    </submittedName>
</protein>
<evidence type="ECO:0000256" key="6">
    <source>
        <dbReference type="ARBA" id="ARBA00023180"/>
    </source>
</evidence>
<evidence type="ECO:0000256" key="2">
    <source>
        <dbReference type="ARBA" id="ARBA00022692"/>
    </source>
</evidence>
<dbReference type="PROSITE" id="PS51212">
    <property type="entry name" value="WSC"/>
    <property type="match status" value="1"/>
</dbReference>
<dbReference type="Proteomes" id="UP000807353">
    <property type="component" value="Unassembled WGS sequence"/>
</dbReference>
<keyword evidence="4" id="KW-1133">Transmembrane helix</keyword>
<keyword evidence="6" id="KW-0325">Glycoprotein</keyword>
<evidence type="ECO:0000256" key="3">
    <source>
        <dbReference type="ARBA" id="ARBA00022729"/>
    </source>
</evidence>
<dbReference type="GO" id="GO:0005886">
    <property type="term" value="C:plasma membrane"/>
    <property type="evidence" value="ECO:0007669"/>
    <property type="project" value="TreeGrafter"/>
</dbReference>
<dbReference type="PANTHER" id="PTHR24269:SF16">
    <property type="entry name" value="PROTEIN SLG1"/>
    <property type="match status" value="1"/>
</dbReference>
<dbReference type="AlphaFoldDB" id="A0A9P6CGE5"/>
<comment type="caution">
    <text evidence="8">The sequence shown here is derived from an EMBL/GenBank/DDBJ whole genome shotgun (WGS) entry which is preliminary data.</text>
</comment>
<organism evidence="8 9">
    <name type="scientific">Collybia nuda</name>
    <dbReference type="NCBI Taxonomy" id="64659"/>
    <lineage>
        <taxon>Eukaryota</taxon>
        <taxon>Fungi</taxon>
        <taxon>Dikarya</taxon>
        <taxon>Basidiomycota</taxon>
        <taxon>Agaricomycotina</taxon>
        <taxon>Agaricomycetes</taxon>
        <taxon>Agaricomycetidae</taxon>
        <taxon>Agaricales</taxon>
        <taxon>Tricholomatineae</taxon>
        <taxon>Clitocybaceae</taxon>
        <taxon>Collybia</taxon>
    </lineage>
</organism>
<sequence length="339" mass="35666">MTLGILGKSNVLSKDCDTEINSPGALADASGCNVPCTGDNSQSCGGADRIFVAHKIGGVATTPTPTQPSIKQTVGSWEYQGCFTDLGFTRILLHEFTVSSNSAEICTSACGANGYPLAGLEFAGECFCDTYMPFGEKRPDSECFMTCTGDPAELCGAGNRLALYADSVATPPSPTSCVGLRAPGSPFFARSIDASFVATDLNPGSTGLRIYLKTPEPHDPAVTPLFHILSVSIELLFSPLGSAPTVGESPVFVTNDAGVPRYTQFCAHPQPHSPAGPFVGFPVLAVDGRSDLWAICANQTQNGRLDVVYSPVPGHPHYDISDCTQMYLQLVPEYALPPS</sequence>
<accession>A0A9P6CGE5</accession>